<dbReference type="NCBIfam" id="TIGR02872">
    <property type="entry name" value="spore_ytvI"/>
    <property type="match status" value="1"/>
</dbReference>
<keyword evidence="3 6" id="KW-0812">Transmembrane</keyword>
<dbReference type="RefSeq" id="WP_132419813.1">
    <property type="nucleotide sequence ID" value="NZ_SKFG01000027.1"/>
</dbReference>
<dbReference type="Pfam" id="PF01594">
    <property type="entry name" value="AI-2E_transport"/>
    <property type="match status" value="1"/>
</dbReference>
<evidence type="ECO:0000313" key="8">
    <source>
        <dbReference type="Proteomes" id="UP000295418"/>
    </source>
</evidence>
<keyword evidence="5 6" id="KW-0472">Membrane</keyword>
<feature type="transmembrane region" description="Helical" evidence="6">
    <location>
        <begin position="12"/>
        <end position="33"/>
    </location>
</feature>
<dbReference type="GO" id="GO:0055085">
    <property type="term" value="P:transmembrane transport"/>
    <property type="evidence" value="ECO:0007669"/>
    <property type="project" value="TreeGrafter"/>
</dbReference>
<evidence type="ECO:0000256" key="3">
    <source>
        <dbReference type="ARBA" id="ARBA00022692"/>
    </source>
</evidence>
<keyword evidence="8" id="KW-1185">Reference proteome</keyword>
<feature type="transmembrane region" description="Helical" evidence="6">
    <location>
        <begin position="154"/>
        <end position="183"/>
    </location>
</feature>
<evidence type="ECO:0000256" key="4">
    <source>
        <dbReference type="ARBA" id="ARBA00022989"/>
    </source>
</evidence>
<keyword evidence="4 6" id="KW-1133">Transmembrane helix</keyword>
<dbReference type="OrthoDB" id="9774361at2"/>
<dbReference type="InterPro" id="IPR014227">
    <property type="entry name" value="YtvI-like"/>
</dbReference>
<accession>A0A4R4E8Z1</accession>
<feature type="transmembrane region" description="Helical" evidence="6">
    <location>
        <begin position="282"/>
        <end position="302"/>
    </location>
</feature>
<feature type="transmembrane region" description="Helical" evidence="6">
    <location>
        <begin position="64"/>
        <end position="89"/>
    </location>
</feature>
<dbReference type="AlphaFoldDB" id="A0A4R4E8Z1"/>
<feature type="transmembrane region" description="Helical" evidence="6">
    <location>
        <begin position="322"/>
        <end position="348"/>
    </location>
</feature>
<feature type="transmembrane region" description="Helical" evidence="6">
    <location>
        <begin position="225"/>
        <end position="242"/>
    </location>
</feature>
<dbReference type="PANTHER" id="PTHR21716">
    <property type="entry name" value="TRANSMEMBRANE PROTEIN"/>
    <property type="match status" value="1"/>
</dbReference>
<protein>
    <submittedName>
        <fullName evidence="7">Sporulation integral membrane protein YtvI</fullName>
    </submittedName>
</protein>
<comment type="subcellular location">
    <subcellularLocation>
        <location evidence="1">Membrane</location>
        <topology evidence="1">Multi-pass membrane protein</topology>
    </subcellularLocation>
</comment>
<dbReference type="EMBL" id="SKFG01000027">
    <property type="protein sequence ID" value="TCZ74245.1"/>
    <property type="molecule type" value="Genomic_DNA"/>
</dbReference>
<evidence type="ECO:0000256" key="6">
    <source>
        <dbReference type="SAM" id="Phobius"/>
    </source>
</evidence>
<dbReference type="PANTHER" id="PTHR21716:SF68">
    <property type="entry name" value="TRANSPORT PROTEIN YTVI-RELATED"/>
    <property type="match status" value="1"/>
</dbReference>
<reference evidence="7 8" key="1">
    <citation type="submission" date="2019-03" db="EMBL/GenBank/DDBJ databases">
        <authorList>
            <person name="Kim M.K.M."/>
        </authorList>
    </citation>
    <scope>NUCLEOTIDE SEQUENCE [LARGE SCALE GENOMIC DNA]</scope>
    <source>
        <strain evidence="7 8">18JY21-1</strain>
    </source>
</reference>
<sequence>MLPFYKKYSRTIFDIALLLLTGYLFMLLFSYIYGIAKPIFWSFIIFLIIEPFARFLHKRKFKKIIATTISTLLFILIILAIIAGAGVLFTNLSLEFIMNMENYKSLLQDNITHTVNYFQNKIEALPPDVMIKIQEFTTNTATKMMEIFRNLLNILVTFITSISGSVMSTMINLGMALILAFFLSVEIDNWKRIAKEKTPSTFKTAFEFLRVNVIKGIVSYVKSQFKLVSITFAQVFISFLILGVKNAFALALLCGLVDILPLLGVSAFFIPWITYSFIVGDTVFAIWLTVILAIVLIVRQILEPKITGESLGVSAFTMLCAMIISLSLFGVMGLIMSPIIIILVKALYDQGYLQRWIRMPKEEYPEEKVE</sequence>
<comment type="caution">
    <text evidence="7">The sequence shown here is derived from an EMBL/GenBank/DDBJ whole genome shotgun (WGS) entry which is preliminary data.</text>
</comment>
<dbReference type="GO" id="GO:0016020">
    <property type="term" value="C:membrane"/>
    <property type="evidence" value="ECO:0007669"/>
    <property type="project" value="UniProtKB-SubCell"/>
</dbReference>
<proteinExistence type="inferred from homology"/>
<dbReference type="InterPro" id="IPR002549">
    <property type="entry name" value="AI-2E-like"/>
</dbReference>
<organism evidence="7 8">
    <name type="scientific">Paenibacillus albiflavus</name>
    <dbReference type="NCBI Taxonomy" id="2545760"/>
    <lineage>
        <taxon>Bacteria</taxon>
        <taxon>Bacillati</taxon>
        <taxon>Bacillota</taxon>
        <taxon>Bacilli</taxon>
        <taxon>Bacillales</taxon>
        <taxon>Paenibacillaceae</taxon>
        <taxon>Paenibacillus</taxon>
    </lineage>
</organism>
<evidence type="ECO:0000256" key="2">
    <source>
        <dbReference type="ARBA" id="ARBA00009773"/>
    </source>
</evidence>
<name>A0A4R4E8Z1_9BACL</name>
<evidence type="ECO:0000256" key="1">
    <source>
        <dbReference type="ARBA" id="ARBA00004141"/>
    </source>
</evidence>
<evidence type="ECO:0000313" key="7">
    <source>
        <dbReference type="EMBL" id="TCZ74245.1"/>
    </source>
</evidence>
<comment type="similarity">
    <text evidence="2">Belongs to the autoinducer-2 exporter (AI-2E) (TC 2.A.86) family.</text>
</comment>
<evidence type="ECO:0000256" key="5">
    <source>
        <dbReference type="ARBA" id="ARBA00023136"/>
    </source>
</evidence>
<feature type="transmembrane region" description="Helical" evidence="6">
    <location>
        <begin position="248"/>
        <end position="270"/>
    </location>
</feature>
<gene>
    <name evidence="7" type="primary">ytvI</name>
    <name evidence="7" type="ORF">E0485_19865</name>
</gene>
<dbReference type="Proteomes" id="UP000295418">
    <property type="component" value="Unassembled WGS sequence"/>
</dbReference>
<feature type="transmembrane region" description="Helical" evidence="6">
    <location>
        <begin position="39"/>
        <end position="57"/>
    </location>
</feature>